<dbReference type="KEGG" id="dwd:DSCW_43190"/>
<name>A0A5K7Z4H8_9BACT</name>
<dbReference type="Proteomes" id="UP000427769">
    <property type="component" value="Chromosome"/>
</dbReference>
<keyword evidence="2" id="KW-1185">Reference proteome</keyword>
<dbReference type="InterPro" id="IPR002837">
    <property type="entry name" value="DUF123"/>
</dbReference>
<gene>
    <name evidence="1" type="ORF">DSCW_43190</name>
</gene>
<dbReference type="PANTHER" id="PTHR37460">
    <property type="entry name" value="ENDONUCLEASE III"/>
    <property type="match status" value="1"/>
</dbReference>
<sequence length="159" mass="17932">MPRSVMNNLPGTYALIFHCDTPFRVRVGKLGLAEGYRGYWIYVGSAFGPGGLASRLAHHLKPSRRPHWHLDYLKTALRPVDIWTTTDPVKRECAWARCFSALKGSTCPVAGFGASDCTCLSHLIHRPRKPGFVSFRRNLRSQIVNHGPLYRLNPVDMFP</sequence>
<proteinExistence type="predicted"/>
<accession>A0A5K7Z4H8</accession>
<dbReference type="OrthoDB" id="9811593at2"/>
<dbReference type="EMBL" id="AP021875">
    <property type="protein sequence ID" value="BBO76902.1"/>
    <property type="molecule type" value="Genomic_DNA"/>
</dbReference>
<evidence type="ECO:0008006" key="3">
    <source>
        <dbReference type="Google" id="ProtNLM"/>
    </source>
</evidence>
<organism evidence="1 2">
    <name type="scientific">Desulfosarcina widdelii</name>
    <dbReference type="NCBI Taxonomy" id="947919"/>
    <lineage>
        <taxon>Bacteria</taxon>
        <taxon>Pseudomonadati</taxon>
        <taxon>Thermodesulfobacteriota</taxon>
        <taxon>Desulfobacteria</taxon>
        <taxon>Desulfobacterales</taxon>
        <taxon>Desulfosarcinaceae</taxon>
        <taxon>Desulfosarcina</taxon>
    </lineage>
</organism>
<dbReference type="Pfam" id="PF01986">
    <property type="entry name" value="DUF123"/>
    <property type="match status" value="1"/>
</dbReference>
<dbReference type="AlphaFoldDB" id="A0A5K7Z4H8"/>
<dbReference type="PANTHER" id="PTHR37460:SF1">
    <property type="entry name" value="ENDONUCLEASE III"/>
    <property type="match status" value="1"/>
</dbReference>
<protein>
    <recommendedName>
        <fullName evidence="3">GIY-YIG nuclease family protein</fullName>
    </recommendedName>
</protein>
<reference evidence="1 2" key="1">
    <citation type="submission" date="2019-11" db="EMBL/GenBank/DDBJ databases">
        <title>Comparative genomics of hydrocarbon-degrading Desulfosarcina strains.</title>
        <authorList>
            <person name="Watanabe M."/>
            <person name="Kojima H."/>
            <person name="Fukui M."/>
        </authorList>
    </citation>
    <scope>NUCLEOTIDE SEQUENCE [LARGE SCALE GENOMIC DNA]</scope>
    <source>
        <strain evidence="1 2">PP31</strain>
    </source>
</reference>
<evidence type="ECO:0000313" key="2">
    <source>
        <dbReference type="Proteomes" id="UP000427769"/>
    </source>
</evidence>
<evidence type="ECO:0000313" key="1">
    <source>
        <dbReference type="EMBL" id="BBO76902.1"/>
    </source>
</evidence>
<dbReference type="CDD" id="cd10441">
    <property type="entry name" value="GIY-YIG_COG1833"/>
    <property type="match status" value="1"/>
</dbReference>
<dbReference type="RefSeq" id="WP_155305703.1">
    <property type="nucleotide sequence ID" value="NZ_AP021875.1"/>
</dbReference>